<evidence type="ECO:0000313" key="3">
    <source>
        <dbReference type="Proteomes" id="UP000006380"/>
    </source>
</evidence>
<feature type="transmembrane region" description="Helical" evidence="1">
    <location>
        <begin position="6"/>
        <end position="23"/>
    </location>
</feature>
<dbReference type="EMBL" id="CP000767">
    <property type="protein sequence ID" value="EAU01178.2"/>
    <property type="molecule type" value="Genomic_DNA"/>
</dbReference>
<dbReference type="STRING" id="360105.CCV52592_0837"/>
<gene>
    <name evidence="2" type="ORF">CCV52592_0837</name>
</gene>
<protein>
    <submittedName>
        <fullName evidence="2">Uncharacterized protein</fullName>
    </submittedName>
</protein>
<dbReference type="AlphaFoldDB" id="A7GWB9"/>
<keyword evidence="1" id="KW-0812">Transmembrane</keyword>
<evidence type="ECO:0000313" key="2">
    <source>
        <dbReference type="EMBL" id="EAU01178.2"/>
    </source>
</evidence>
<organism evidence="2 3">
    <name type="scientific">Campylobacter curvus (strain 525.92)</name>
    <dbReference type="NCBI Taxonomy" id="360105"/>
    <lineage>
        <taxon>Bacteria</taxon>
        <taxon>Pseudomonadati</taxon>
        <taxon>Campylobacterota</taxon>
        <taxon>Epsilonproteobacteria</taxon>
        <taxon>Campylobacterales</taxon>
        <taxon>Campylobacteraceae</taxon>
        <taxon>Campylobacter</taxon>
    </lineage>
</organism>
<evidence type="ECO:0000256" key="1">
    <source>
        <dbReference type="SAM" id="Phobius"/>
    </source>
</evidence>
<sequence>MLPLTYIFGSFFGAAMIAIVFAYNNYRFSKYKFIDFSQLVFYEKSEIFKPKEPRYTILVFSSNQSKIDEILAGEKIAQPVIAVDMFQKRGDSNETLKYISSDINTILKLMNTLNITSVPSSLQIVHQNGEIYKQGSKIKTIK</sequence>
<reference evidence="2" key="1">
    <citation type="submission" date="2016-07" db="EMBL/GenBank/DDBJ databases">
        <title>Comparative genomics of the Campylobacter concisus group.</title>
        <authorList>
            <person name="Miller W.G."/>
            <person name="Yee E."/>
            <person name="Chapman M.H."/>
            <person name="Huynh S."/>
            <person name="Bono J.L."/>
            <person name="On S.L.W."/>
            <person name="StLeger J."/>
            <person name="Foster G."/>
            <person name="Parker C.T."/>
        </authorList>
    </citation>
    <scope>NUCLEOTIDE SEQUENCE</scope>
    <source>
        <strain evidence="2">525.92</strain>
    </source>
</reference>
<keyword evidence="1" id="KW-1133">Transmembrane helix</keyword>
<keyword evidence="1" id="KW-0472">Membrane</keyword>
<accession>A7GWB9</accession>
<dbReference type="KEGG" id="ccv:CCV52592_0837"/>
<keyword evidence="3" id="KW-1185">Reference proteome</keyword>
<dbReference type="Proteomes" id="UP000006380">
    <property type="component" value="Chromosome"/>
</dbReference>
<proteinExistence type="predicted"/>
<name>A7GWB9_CAMC5</name>